<comment type="caution">
    <text evidence="1">The sequence shown here is derived from an EMBL/GenBank/DDBJ whole genome shotgun (WGS) entry which is preliminary data.</text>
</comment>
<reference evidence="2" key="1">
    <citation type="journal article" date="2024" name="Proc. Natl. Acad. Sci. U.S.A.">
        <title>Extraordinary preservation of gene collinearity over three hundred million years revealed in homosporous lycophytes.</title>
        <authorList>
            <person name="Li C."/>
            <person name="Wickell D."/>
            <person name="Kuo L.Y."/>
            <person name="Chen X."/>
            <person name="Nie B."/>
            <person name="Liao X."/>
            <person name="Peng D."/>
            <person name="Ji J."/>
            <person name="Jenkins J."/>
            <person name="Williams M."/>
            <person name="Shu S."/>
            <person name="Plott C."/>
            <person name="Barry K."/>
            <person name="Rajasekar S."/>
            <person name="Grimwood J."/>
            <person name="Han X."/>
            <person name="Sun S."/>
            <person name="Hou Z."/>
            <person name="He W."/>
            <person name="Dai G."/>
            <person name="Sun C."/>
            <person name="Schmutz J."/>
            <person name="Leebens-Mack J.H."/>
            <person name="Li F.W."/>
            <person name="Wang L."/>
        </authorList>
    </citation>
    <scope>NUCLEOTIDE SEQUENCE [LARGE SCALE GENOMIC DNA]</scope>
    <source>
        <strain evidence="2">cv. PW_Plant_1</strain>
    </source>
</reference>
<evidence type="ECO:0000313" key="1">
    <source>
        <dbReference type="EMBL" id="KAJ7556849.1"/>
    </source>
</evidence>
<evidence type="ECO:0000313" key="2">
    <source>
        <dbReference type="Proteomes" id="UP001162992"/>
    </source>
</evidence>
<sequence>MAAWNAMMMKSCSSVATAGGAMEPKSQKNLLSWRAAQFPLERKFAAEWPPSLASPNRVSLAGAAKTRALTSSTVSTKDSVDVSYGRLAHKFIDLKQRGKVALIAYITAGDPNLETTEQAVKALEASGADIIEIGVPYSDPLADGPVIQAAATRALKRGTTLDSVLEMLKRVTPSLNSPIVVFSYYNMILKRGPENFAKALSAAGVSGILVPDIPLEETHHLRQFTSANGIELVLLTTPTTPSARMEAIAKASQGFIYLVSLTGVTGARPMVDSKVKDLLRDLKKVTENPIAVGFGISKPEHAAQVAKWGADGVIIGSAVVKLLSEGPSPQDGIDAMKRLISDLKAALP</sequence>
<keyword evidence="2" id="KW-1185">Reference proteome</keyword>
<name>A0ACC2DRF7_DIPCM</name>
<gene>
    <name evidence="1" type="ORF">O6H91_05G101300</name>
</gene>
<dbReference type="EMBL" id="CM055096">
    <property type="protein sequence ID" value="KAJ7556849.1"/>
    <property type="molecule type" value="Genomic_DNA"/>
</dbReference>
<organism evidence="1 2">
    <name type="scientific">Diphasiastrum complanatum</name>
    <name type="common">Issler's clubmoss</name>
    <name type="synonym">Lycopodium complanatum</name>
    <dbReference type="NCBI Taxonomy" id="34168"/>
    <lineage>
        <taxon>Eukaryota</taxon>
        <taxon>Viridiplantae</taxon>
        <taxon>Streptophyta</taxon>
        <taxon>Embryophyta</taxon>
        <taxon>Tracheophyta</taxon>
        <taxon>Lycopodiopsida</taxon>
        <taxon>Lycopodiales</taxon>
        <taxon>Lycopodiaceae</taxon>
        <taxon>Lycopodioideae</taxon>
        <taxon>Diphasiastrum</taxon>
    </lineage>
</organism>
<accession>A0ACC2DRF7</accession>
<proteinExistence type="predicted"/>
<dbReference type="Proteomes" id="UP001162992">
    <property type="component" value="Chromosome 5"/>
</dbReference>
<protein>
    <submittedName>
        <fullName evidence="1">Uncharacterized protein</fullName>
    </submittedName>
</protein>